<proteinExistence type="predicted"/>
<dbReference type="Pfam" id="PF01527">
    <property type="entry name" value="HTH_Tnp_1"/>
    <property type="match status" value="1"/>
</dbReference>
<protein>
    <recommendedName>
        <fullName evidence="3">Transposase</fullName>
    </recommendedName>
</protein>
<sequence>MRRAPDHARRLSGCEVSQRHGVAQLSLYEWKKRFGASNAKGDEVTEENRRLKKELPRSSCARKNGSVFVGGPRPEEGNFAIYTLARRNGVLVLYF</sequence>
<dbReference type="AlphaFoldDB" id="A0AA94V8T2"/>
<dbReference type="Proteomes" id="UP000320858">
    <property type="component" value="Unassembled WGS sequence"/>
</dbReference>
<dbReference type="RefSeq" id="WP_142851673.1">
    <property type="nucleotide sequence ID" value="NZ_SGOB01000010.1"/>
</dbReference>
<evidence type="ECO:0008006" key="3">
    <source>
        <dbReference type="Google" id="ProtNLM"/>
    </source>
</evidence>
<reference evidence="1 2" key="1">
    <citation type="journal article" date="2019" name="Appl. Microbiol. Biotechnol.">
        <title>Differential efficiency of wild type rhizogenic strains for rol gene transformation of plants.</title>
        <authorList>
            <person name="Desmet S."/>
            <person name="De Keyser E."/>
            <person name="Van Vaerenbergh J."/>
            <person name="Baeyen S."/>
            <person name="Van Huylenbroeck J."/>
            <person name="Geelen D."/>
            <person name="Dhooghe E."/>
        </authorList>
    </citation>
    <scope>NUCLEOTIDE SEQUENCE [LARGE SCALE GENOMIC DNA]</scope>
    <source>
        <strain evidence="1 2">B 4.1</strain>
    </source>
</reference>
<dbReference type="EMBL" id="SGOB01000010">
    <property type="protein sequence ID" value="TRA84363.1"/>
    <property type="molecule type" value="Genomic_DNA"/>
</dbReference>
<dbReference type="GO" id="GO:0003677">
    <property type="term" value="F:DNA binding"/>
    <property type="evidence" value="ECO:0007669"/>
    <property type="project" value="InterPro"/>
</dbReference>
<organism evidence="1 2">
    <name type="scientific">Rhizobium rhizogenes</name>
    <name type="common">Agrobacterium rhizogenes</name>
    <dbReference type="NCBI Taxonomy" id="359"/>
    <lineage>
        <taxon>Bacteria</taxon>
        <taxon>Pseudomonadati</taxon>
        <taxon>Pseudomonadota</taxon>
        <taxon>Alphaproteobacteria</taxon>
        <taxon>Hyphomicrobiales</taxon>
        <taxon>Rhizobiaceae</taxon>
        <taxon>Rhizobium/Agrobacterium group</taxon>
        <taxon>Rhizobium</taxon>
    </lineage>
</organism>
<dbReference type="InterPro" id="IPR002514">
    <property type="entry name" value="Transposase_8"/>
</dbReference>
<evidence type="ECO:0000313" key="2">
    <source>
        <dbReference type="Proteomes" id="UP000320858"/>
    </source>
</evidence>
<name>A0AA94V8T2_RHIRH</name>
<dbReference type="GO" id="GO:0006313">
    <property type="term" value="P:DNA transposition"/>
    <property type="evidence" value="ECO:0007669"/>
    <property type="project" value="InterPro"/>
</dbReference>
<accession>A0AA94V8T2</accession>
<gene>
    <name evidence="1" type="ORF">EXN24_25640</name>
</gene>
<evidence type="ECO:0000313" key="1">
    <source>
        <dbReference type="EMBL" id="TRA84363.1"/>
    </source>
</evidence>
<comment type="caution">
    <text evidence="1">The sequence shown here is derived from an EMBL/GenBank/DDBJ whole genome shotgun (WGS) entry which is preliminary data.</text>
</comment>
<dbReference type="GO" id="GO:0004803">
    <property type="term" value="F:transposase activity"/>
    <property type="evidence" value="ECO:0007669"/>
    <property type="project" value="InterPro"/>
</dbReference>